<keyword evidence="4" id="KW-0378">Hydrolase</keyword>
<dbReference type="InterPro" id="IPR011234">
    <property type="entry name" value="Fumarylacetoacetase-like_C"/>
</dbReference>
<evidence type="ECO:0000256" key="1">
    <source>
        <dbReference type="ARBA" id="ARBA00010211"/>
    </source>
</evidence>
<name>A0ABR2J5V4_9PEZI</name>
<dbReference type="Pfam" id="PF01557">
    <property type="entry name" value="FAA_hydrolase"/>
    <property type="match status" value="1"/>
</dbReference>
<organism evidence="4 5">
    <name type="scientific">Apiospora arundinis</name>
    <dbReference type="NCBI Taxonomy" id="335852"/>
    <lineage>
        <taxon>Eukaryota</taxon>
        <taxon>Fungi</taxon>
        <taxon>Dikarya</taxon>
        <taxon>Ascomycota</taxon>
        <taxon>Pezizomycotina</taxon>
        <taxon>Sordariomycetes</taxon>
        <taxon>Xylariomycetidae</taxon>
        <taxon>Amphisphaeriales</taxon>
        <taxon>Apiosporaceae</taxon>
        <taxon>Apiospora</taxon>
    </lineage>
</organism>
<evidence type="ECO:0000259" key="3">
    <source>
        <dbReference type="Pfam" id="PF01557"/>
    </source>
</evidence>
<evidence type="ECO:0000313" key="4">
    <source>
        <dbReference type="EMBL" id="KAK8873015.1"/>
    </source>
</evidence>
<dbReference type="PANTHER" id="PTHR11820">
    <property type="entry name" value="ACYLPYRUVASE"/>
    <property type="match status" value="1"/>
</dbReference>
<dbReference type="SUPFAM" id="SSF56529">
    <property type="entry name" value="FAH"/>
    <property type="match status" value="1"/>
</dbReference>
<reference evidence="4 5" key="1">
    <citation type="journal article" date="2024" name="IMA Fungus">
        <title>Apiospora arundinis, a panoply of carbohydrate-active enzymes and secondary metabolites.</title>
        <authorList>
            <person name="Sorensen T."/>
            <person name="Petersen C."/>
            <person name="Muurmann A.T."/>
            <person name="Christiansen J.V."/>
            <person name="Brundto M.L."/>
            <person name="Overgaard C.K."/>
            <person name="Boysen A.T."/>
            <person name="Wollenberg R.D."/>
            <person name="Larsen T.O."/>
            <person name="Sorensen J.L."/>
            <person name="Nielsen K.L."/>
            <person name="Sondergaard T.E."/>
        </authorList>
    </citation>
    <scope>NUCLEOTIDE SEQUENCE [LARGE SCALE GENOMIC DNA]</scope>
    <source>
        <strain evidence="4 5">AAU 773</strain>
    </source>
</reference>
<comment type="similarity">
    <text evidence="1">Belongs to the FAH family.</text>
</comment>
<comment type="caution">
    <text evidence="4">The sequence shown here is derived from an EMBL/GenBank/DDBJ whole genome shotgun (WGS) entry which is preliminary data.</text>
</comment>
<dbReference type="InterPro" id="IPR036663">
    <property type="entry name" value="Fumarylacetoacetase_C_sf"/>
</dbReference>
<dbReference type="Proteomes" id="UP001390339">
    <property type="component" value="Unassembled WGS sequence"/>
</dbReference>
<dbReference type="Gene3D" id="3.90.850.10">
    <property type="entry name" value="Fumarylacetoacetase-like, C-terminal domain"/>
    <property type="match status" value="1"/>
</dbReference>
<proteinExistence type="inferred from homology"/>
<evidence type="ECO:0000313" key="5">
    <source>
        <dbReference type="Proteomes" id="UP001390339"/>
    </source>
</evidence>
<sequence>MTTDYRIQINLRFTCNNLSRSNVGVVTECHTQLHDMNVFRRAMSSASTLKQARKVVCIGRNYADHIAELNSARPKQPFFFLKPSSSILLPGEGPVVRPKGVDLHYEVELALVMGKQLKDFSGNYQAALDAVESYALSIDMTARNTQNEAKKKGLPWSIAKGFDTFLPMGNIIPKSSIPDPHSVELYLTVNDKVRQSDSTELMLFQIPRILGDISKVMTLEKGDIVLTGTPKGVGPVVPGDIMKAGIKVDGKELEEAKIEVKIEESTSSYEYAET</sequence>
<keyword evidence="2" id="KW-0479">Metal-binding</keyword>
<gene>
    <name evidence="4" type="ORF">PGQ11_003529</name>
</gene>
<dbReference type="PANTHER" id="PTHR11820:SF7">
    <property type="entry name" value="ACYLPYRUVASE FAHD1, MITOCHONDRIAL"/>
    <property type="match status" value="1"/>
</dbReference>
<dbReference type="EMBL" id="JAPCWZ010000003">
    <property type="protein sequence ID" value="KAK8873015.1"/>
    <property type="molecule type" value="Genomic_DNA"/>
</dbReference>
<feature type="domain" description="Fumarylacetoacetase-like C-terminal" evidence="3">
    <location>
        <begin position="54"/>
        <end position="247"/>
    </location>
</feature>
<dbReference type="GO" id="GO:0016787">
    <property type="term" value="F:hydrolase activity"/>
    <property type="evidence" value="ECO:0007669"/>
    <property type="project" value="UniProtKB-KW"/>
</dbReference>
<evidence type="ECO:0000256" key="2">
    <source>
        <dbReference type="ARBA" id="ARBA00022723"/>
    </source>
</evidence>
<protein>
    <submittedName>
        <fullName evidence="4">Fumarylacetoacetate hydrolase-containing protein 1</fullName>
    </submittedName>
</protein>
<accession>A0ABR2J5V4</accession>
<keyword evidence="5" id="KW-1185">Reference proteome</keyword>